<evidence type="ECO:0000313" key="3">
    <source>
        <dbReference type="Proteomes" id="UP001515480"/>
    </source>
</evidence>
<feature type="transmembrane region" description="Helical" evidence="1">
    <location>
        <begin position="215"/>
        <end position="240"/>
    </location>
</feature>
<dbReference type="AlphaFoldDB" id="A0AB34K7S6"/>
<name>A0AB34K7S6_PRYPA</name>
<evidence type="ECO:0000313" key="2">
    <source>
        <dbReference type="EMBL" id="KAL1528916.1"/>
    </source>
</evidence>
<keyword evidence="1" id="KW-0472">Membrane</keyword>
<reference evidence="2 3" key="1">
    <citation type="journal article" date="2024" name="Science">
        <title>Giant polyketide synthase enzymes in the biosynthesis of giant marine polyether toxins.</title>
        <authorList>
            <person name="Fallon T.R."/>
            <person name="Shende V.V."/>
            <person name="Wierzbicki I.H."/>
            <person name="Pendleton A.L."/>
            <person name="Watervoot N.F."/>
            <person name="Auber R.P."/>
            <person name="Gonzalez D.J."/>
            <person name="Wisecaver J.H."/>
            <person name="Moore B.S."/>
        </authorList>
    </citation>
    <scope>NUCLEOTIDE SEQUENCE [LARGE SCALE GENOMIC DNA]</scope>
    <source>
        <strain evidence="2 3">12B1</strain>
    </source>
</reference>
<comment type="caution">
    <text evidence="2">The sequence shown here is derived from an EMBL/GenBank/DDBJ whole genome shotgun (WGS) entry which is preliminary data.</text>
</comment>
<dbReference type="Proteomes" id="UP001515480">
    <property type="component" value="Unassembled WGS sequence"/>
</dbReference>
<accession>A0AB34K7S6</accession>
<evidence type="ECO:0000256" key="1">
    <source>
        <dbReference type="SAM" id="Phobius"/>
    </source>
</evidence>
<protein>
    <submittedName>
        <fullName evidence="2">Uncharacterized protein</fullName>
    </submittedName>
</protein>
<dbReference type="EMBL" id="JBGBPQ010000002">
    <property type="protein sequence ID" value="KAL1528916.1"/>
    <property type="molecule type" value="Genomic_DNA"/>
</dbReference>
<sequence>MFDVGHQASTPLLQMGNRFVASGEEKRLYEQELAQEELQASTAMLTDALMEVLPHLEEDRLVQLLEFVAVQHSGNNFNTDNTGKAAEIVAFLERQPFAATALGVTSLAMLARHALKRSEGEAKRKEHRLWLITSGALNTAAAILHHGGEPAAFFEALERDTVHRNLYFQREFAKRAMKEHVTTTANVDYRERALASERKQQRQVFIDQYCGGSHFMFAAIMGGIGALIVAISFTLCFRLWQFFLYGQ</sequence>
<gene>
    <name evidence="2" type="ORF">AB1Y20_010238</name>
</gene>
<proteinExistence type="predicted"/>
<keyword evidence="1" id="KW-0812">Transmembrane</keyword>
<keyword evidence="1" id="KW-1133">Transmembrane helix</keyword>
<keyword evidence="3" id="KW-1185">Reference proteome</keyword>
<organism evidence="2 3">
    <name type="scientific">Prymnesium parvum</name>
    <name type="common">Toxic golden alga</name>
    <dbReference type="NCBI Taxonomy" id="97485"/>
    <lineage>
        <taxon>Eukaryota</taxon>
        <taxon>Haptista</taxon>
        <taxon>Haptophyta</taxon>
        <taxon>Prymnesiophyceae</taxon>
        <taxon>Prymnesiales</taxon>
        <taxon>Prymnesiaceae</taxon>
        <taxon>Prymnesium</taxon>
    </lineage>
</organism>